<evidence type="ECO:0000313" key="1">
    <source>
        <dbReference type="EMBL" id="AWY08336.1"/>
    </source>
</evidence>
<name>A0A2Z4QF51_9CAUD</name>
<evidence type="ECO:0000313" key="2">
    <source>
        <dbReference type="Proteomes" id="UP000251795"/>
    </source>
</evidence>
<gene>
    <name evidence="1" type="ORF">Alexandra_56</name>
</gene>
<accession>A0A2Z4QF51</accession>
<organism evidence="1 2">
    <name type="scientific">Erwinia phage vB_EamM_Alexandra</name>
    <dbReference type="NCBI Taxonomy" id="2201424"/>
    <lineage>
        <taxon>Viruses</taxon>
        <taxon>Duplodnaviria</taxon>
        <taxon>Heunggongvirae</taxon>
        <taxon>Uroviricota</taxon>
        <taxon>Caudoviricetes</taxon>
        <taxon>Alexandravirus</taxon>
        <taxon>Alexandravirus alexandra</taxon>
    </lineage>
</organism>
<dbReference type="EMBL" id="MH248138">
    <property type="protein sequence ID" value="AWY08336.1"/>
    <property type="molecule type" value="Genomic_DNA"/>
</dbReference>
<reference evidence="1 2" key="1">
    <citation type="submission" date="2018-04" db="EMBL/GenBank/DDBJ databases">
        <authorList>
            <person name="Go L.Y."/>
            <person name="Mitchell J.A."/>
        </authorList>
    </citation>
    <scope>NUCLEOTIDE SEQUENCE [LARGE SCALE GENOMIC DNA]</scope>
</reference>
<dbReference type="Proteomes" id="UP000251795">
    <property type="component" value="Segment"/>
</dbReference>
<protein>
    <submittedName>
        <fullName evidence="1">Uncharacterized protein</fullName>
    </submittedName>
</protein>
<keyword evidence="2" id="KW-1185">Reference proteome</keyword>
<sequence>MEMNKDTNIVVMDKDMYRTLLQYAHCGERDCGQAFFGKTVNEIEKHVSRFNIVQHDQHLASLEIARLGKAERRRLIKAARRMSSQRETVRYMVDHDQQLIFPVLVIGKTTDQLRLKYRSLCDGWESTVRLPYIFETYEELPQHYRLVQEGERIE</sequence>
<proteinExistence type="predicted"/>